<dbReference type="SUPFAM" id="SSF48452">
    <property type="entry name" value="TPR-like"/>
    <property type="match status" value="2"/>
</dbReference>
<dbReference type="EMBL" id="JACHLE010000004">
    <property type="protein sequence ID" value="MBB4807590.1"/>
    <property type="molecule type" value="Genomic_DNA"/>
</dbReference>
<organism evidence="1 2">
    <name type="scientific">Chryseobacterium defluvii</name>
    <dbReference type="NCBI Taxonomy" id="160396"/>
    <lineage>
        <taxon>Bacteria</taxon>
        <taxon>Pseudomonadati</taxon>
        <taxon>Bacteroidota</taxon>
        <taxon>Flavobacteriia</taxon>
        <taxon>Flavobacteriales</taxon>
        <taxon>Weeksellaceae</taxon>
        <taxon>Chryseobacterium group</taxon>
        <taxon>Chryseobacterium</taxon>
    </lineage>
</organism>
<dbReference type="Gene3D" id="3.30.565.10">
    <property type="entry name" value="Histidine kinase-like ATPase, C-terminal domain"/>
    <property type="match status" value="1"/>
</dbReference>
<sequence>MKKLDEKDLNKKKILDSLLFKVLPKIQESDIKKKIETYEIAENYLSDKLGNYATYILRGKAAIYEDTGEPEKALYYIDKSYEAAIEFQDFIGAARSLQHKGIYYGKRNDLLKSEIYIKQSIDLVEKNLYNPIVDSVKNKNLLLNLKSNLCINYSFQKKYAQSIDLLFSTLKLAKNLKNKKTEAIQYGYIGKTYTELNQNKKALEYYFLENKIAIEINEKKTEAYSYVHIAQTLRKLNLHNNIENYLNKALNIFNDIKDADGILKTKNAFFTYYRLNKKYDKCIEMVSELEGLYKKDKQDLSHFYIELGEVYTHLKAFSKAESYFNMAEKILDEKRSSKRFLYKKKVLLEEAKGNMGKALEYKNNEIEVSKKELDTVFADKIVSYETRYKTAEKESKIKSQQLQLEREKTTRNIAISGAGFLLLLSSGGFWFIKNRQKQKELQTQNTLLGLQQNLNAMELQSLNRQLDPHEIKNLLANISPEIQEKAPDSYSKMIKLFNITKASLNNTSLTDSIENQIRQIKDLLSLEQNMLFVPLEYSIENKIENIQLQIPRLMLKNLVENSIKHGIKEKESGGRIIISLFEKENYINIWVDDSGKGRKSISPSYSGIGTSTYQKLFATLNHKNKENASFDIIDKEEGTRVEVKIPLNYKYS</sequence>
<dbReference type="GO" id="GO:0016301">
    <property type="term" value="F:kinase activity"/>
    <property type="evidence" value="ECO:0007669"/>
    <property type="project" value="UniProtKB-KW"/>
</dbReference>
<dbReference type="AlphaFoldDB" id="A0A840KJB0"/>
<dbReference type="SUPFAM" id="SSF55874">
    <property type="entry name" value="ATPase domain of HSP90 chaperone/DNA topoisomerase II/histidine kinase"/>
    <property type="match status" value="1"/>
</dbReference>
<keyword evidence="2" id="KW-1185">Reference proteome</keyword>
<gene>
    <name evidence="1" type="ORF">HNP38_002896</name>
</gene>
<keyword evidence="1" id="KW-0808">Transferase</keyword>
<reference evidence="1 2" key="1">
    <citation type="submission" date="2020-08" db="EMBL/GenBank/DDBJ databases">
        <title>Functional genomics of gut bacteria from endangered species of beetles.</title>
        <authorList>
            <person name="Carlos-Shanley C."/>
        </authorList>
    </citation>
    <scope>NUCLEOTIDE SEQUENCE [LARGE SCALE GENOMIC DNA]</scope>
    <source>
        <strain evidence="1 2">S00151</strain>
    </source>
</reference>
<comment type="caution">
    <text evidence="1">The sequence shown here is derived from an EMBL/GenBank/DDBJ whole genome shotgun (WGS) entry which is preliminary data.</text>
</comment>
<protein>
    <submittedName>
        <fullName evidence="1">Sensor histidine kinase YesM</fullName>
    </submittedName>
</protein>
<evidence type="ECO:0000313" key="2">
    <source>
        <dbReference type="Proteomes" id="UP000592180"/>
    </source>
</evidence>
<proteinExistence type="predicted"/>
<dbReference type="InterPro" id="IPR050640">
    <property type="entry name" value="Bact_2-comp_sensor_kinase"/>
</dbReference>
<dbReference type="SMART" id="SM00028">
    <property type="entry name" value="TPR"/>
    <property type="match status" value="5"/>
</dbReference>
<dbReference type="InterPro" id="IPR036890">
    <property type="entry name" value="HATPase_C_sf"/>
</dbReference>
<dbReference type="InterPro" id="IPR011990">
    <property type="entry name" value="TPR-like_helical_dom_sf"/>
</dbReference>
<name>A0A840KJB0_9FLAO</name>
<dbReference type="InterPro" id="IPR019734">
    <property type="entry name" value="TPR_rpt"/>
</dbReference>
<dbReference type="Gene3D" id="1.25.40.10">
    <property type="entry name" value="Tetratricopeptide repeat domain"/>
    <property type="match status" value="1"/>
</dbReference>
<dbReference type="PANTHER" id="PTHR34220:SF7">
    <property type="entry name" value="SENSOR HISTIDINE KINASE YPDA"/>
    <property type="match status" value="1"/>
</dbReference>
<dbReference type="PANTHER" id="PTHR34220">
    <property type="entry name" value="SENSOR HISTIDINE KINASE YPDA"/>
    <property type="match status" value="1"/>
</dbReference>
<dbReference type="RefSeq" id="WP_184190635.1">
    <property type="nucleotide sequence ID" value="NZ_JACHLE010000004.1"/>
</dbReference>
<dbReference type="Proteomes" id="UP000592180">
    <property type="component" value="Unassembled WGS sequence"/>
</dbReference>
<keyword evidence="1" id="KW-0418">Kinase</keyword>
<accession>A0A840KJB0</accession>
<evidence type="ECO:0000313" key="1">
    <source>
        <dbReference type="EMBL" id="MBB4807590.1"/>
    </source>
</evidence>